<name>A0A068NW92_FIMGI</name>
<dbReference type="GO" id="GO:0005975">
    <property type="term" value="P:carbohydrate metabolic process"/>
    <property type="evidence" value="ECO:0007669"/>
    <property type="project" value="InterPro"/>
</dbReference>
<sequence>MPLLLASMSVAFGQSVQSGDRWQAAKLLDQAGKAVEWRAGRVTVFSFCAYWCDTWKAQVPKLVEVKGALRGLPVDIRTVSIDGRWAEVARNNGGLPLWRDAGAAWSRHVGVDRVPTTVVVDRTGRVSFSSSGIVRRDDLLAAVRSALRGDEASGGTVYLTFDDFPPANGGEELLDALRATGVKATLFCLGSRIEANVKLLRRALREGHSVQCHSWSHDASSPQLDRCHEAFRRALGRDFRLYRAPGSEQIMGLGQPPPVVDPYDYTRPGTSELLRRVLSAVRAGSEIQLHAGVRETVEALPTLVQRLRDRGFQFSSL</sequence>
<dbReference type="PANTHER" id="PTHR10587:SF133">
    <property type="entry name" value="CHITIN DEACETYLASE 1-RELATED"/>
    <property type="match status" value="1"/>
</dbReference>
<dbReference type="Gene3D" id="3.20.20.370">
    <property type="entry name" value="Glycoside hydrolase/deacetylase"/>
    <property type="match status" value="1"/>
</dbReference>
<dbReference type="Pfam" id="PF01522">
    <property type="entry name" value="Polysacc_deac_1"/>
    <property type="match status" value="1"/>
</dbReference>
<evidence type="ECO:0000259" key="4">
    <source>
        <dbReference type="PROSITE" id="PS51677"/>
    </source>
</evidence>
<dbReference type="InterPro" id="IPR002509">
    <property type="entry name" value="NODB_dom"/>
</dbReference>
<accession>A0A068NW92</accession>
<dbReference type="InterPro" id="IPR050248">
    <property type="entry name" value="Polysacc_deacetylase_ArnD"/>
</dbReference>
<reference evidence="5 6" key="1">
    <citation type="journal article" date="2014" name="PLoS ONE">
        <title>The first complete genome sequence of the class fimbriimonadia in the phylum armatimonadetes.</title>
        <authorList>
            <person name="Hu Z.Y."/>
            <person name="Wang Y.Z."/>
            <person name="Im W.T."/>
            <person name="Wang S.Y."/>
            <person name="Zhao G.P."/>
            <person name="Zheng H.J."/>
            <person name="Quan Z.X."/>
        </authorList>
    </citation>
    <scope>NUCLEOTIDE SEQUENCE [LARGE SCALE GENOMIC DNA]</scope>
    <source>
        <strain evidence="5">Gsoil 348</strain>
    </source>
</reference>
<dbReference type="KEGG" id="fgi:OP10G_4244"/>
<evidence type="ECO:0000313" key="6">
    <source>
        <dbReference type="Proteomes" id="UP000027982"/>
    </source>
</evidence>
<dbReference type="GO" id="GO:0016810">
    <property type="term" value="F:hydrolase activity, acting on carbon-nitrogen (but not peptide) bonds"/>
    <property type="evidence" value="ECO:0007669"/>
    <property type="project" value="InterPro"/>
</dbReference>
<organism evidence="5 6">
    <name type="scientific">Fimbriimonas ginsengisoli Gsoil 348</name>
    <dbReference type="NCBI Taxonomy" id="661478"/>
    <lineage>
        <taxon>Bacteria</taxon>
        <taxon>Bacillati</taxon>
        <taxon>Armatimonadota</taxon>
        <taxon>Fimbriimonadia</taxon>
        <taxon>Fimbriimonadales</taxon>
        <taxon>Fimbriimonadaceae</taxon>
        <taxon>Fimbriimonas</taxon>
    </lineage>
</organism>
<gene>
    <name evidence="5" type="ORF">OP10G_4244</name>
</gene>
<dbReference type="PROSITE" id="PS51677">
    <property type="entry name" value="NODB"/>
    <property type="match status" value="1"/>
</dbReference>
<dbReference type="InterPro" id="IPR036249">
    <property type="entry name" value="Thioredoxin-like_sf"/>
</dbReference>
<feature type="domain" description="Thioredoxin" evidence="3">
    <location>
        <begin position="16"/>
        <end position="148"/>
    </location>
</feature>
<evidence type="ECO:0000256" key="2">
    <source>
        <dbReference type="ARBA" id="ARBA00022801"/>
    </source>
</evidence>
<evidence type="ECO:0000256" key="1">
    <source>
        <dbReference type="ARBA" id="ARBA00022723"/>
    </source>
</evidence>
<keyword evidence="6" id="KW-1185">Reference proteome</keyword>
<dbReference type="PROSITE" id="PS51352">
    <property type="entry name" value="THIOREDOXIN_2"/>
    <property type="match status" value="1"/>
</dbReference>
<dbReference type="EMBL" id="CP007139">
    <property type="protein sequence ID" value="AIE87612.1"/>
    <property type="molecule type" value="Genomic_DNA"/>
</dbReference>
<dbReference type="GO" id="GO:0046872">
    <property type="term" value="F:metal ion binding"/>
    <property type="evidence" value="ECO:0007669"/>
    <property type="project" value="UniProtKB-KW"/>
</dbReference>
<evidence type="ECO:0000259" key="3">
    <source>
        <dbReference type="PROSITE" id="PS51352"/>
    </source>
</evidence>
<keyword evidence="2" id="KW-0378">Hydrolase</keyword>
<dbReference type="Proteomes" id="UP000027982">
    <property type="component" value="Chromosome"/>
</dbReference>
<dbReference type="InterPro" id="IPR011330">
    <property type="entry name" value="Glyco_hydro/deAcase_b/a-brl"/>
</dbReference>
<protein>
    <submittedName>
        <fullName evidence="5">Polysaccharide deacetylase family sporulation protein PdaB</fullName>
    </submittedName>
</protein>
<dbReference type="GO" id="GO:0016020">
    <property type="term" value="C:membrane"/>
    <property type="evidence" value="ECO:0007669"/>
    <property type="project" value="TreeGrafter"/>
</dbReference>
<dbReference type="SUPFAM" id="SSF52833">
    <property type="entry name" value="Thioredoxin-like"/>
    <property type="match status" value="1"/>
</dbReference>
<dbReference type="Gene3D" id="3.40.30.10">
    <property type="entry name" value="Glutaredoxin"/>
    <property type="match status" value="1"/>
</dbReference>
<dbReference type="eggNOG" id="COG0726">
    <property type="taxonomic scope" value="Bacteria"/>
</dbReference>
<keyword evidence="1" id="KW-0479">Metal-binding</keyword>
<dbReference type="HOGENOM" id="CLU_064035_0_0_0"/>
<feature type="domain" description="NodB homology" evidence="4">
    <location>
        <begin position="155"/>
        <end position="317"/>
    </location>
</feature>
<dbReference type="eggNOG" id="COG0526">
    <property type="taxonomic scope" value="Bacteria"/>
</dbReference>
<dbReference type="AlphaFoldDB" id="A0A068NW92"/>
<dbReference type="CDD" id="cd02966">
    <property type="entry name" value="TlpA_like_family"/>
    <property type="match status" value="1"/>
</dbReference>
<proteinExistence type="predicted"/>
<dbReference type="SUPFAM" id="SSF88713">
    <property type="entry name" value="Glycoside hydrolase/deacetylase"/>
    <property type="match status" value="1"/>
</dbReference>
<dbReference type="InterPro" id="IPR013766">
    <property type="entry name" value="Thioredoxin_domain"/>
</dbReference>
<dbReference type="CDD" id="cd10917">
    <property type="entry name" value="CE4_NodB_like_6s_7s"/>
    <property type="match status" value="1"/>
</dbReference>
<dbReference type="STRING" id="661478.OP10G_4244"/>
<dbReference type="PANTHER" id="PTHR10587">
    <property type="entry name" value="GLYCOSYL TRANSFERASE-RELATED"/>
    <property type="match status" value="1"/>
</dbReference>
<evidence type="ECO:0000313" key="5">
    <source>
        <dbReference type="EMBL" id="AIE87612.1"/>
    </source>
</evidence>